<dbReference type="SUPFAM" id="SSF88946">
    <property type="entry name" value="Sigma2 domain of RNA polymerase sigma factors"/>
    <property type="match status" value="1"/>
</dbReference>
<dbReference type="GO" id="GO:0016987">
    <property type="term" value="F:sigma factor activity"/>
    <property type="evidence" value="ECO:0007669"/>
    <property type="project" value="UniProtKB-KW"/>
</dbReference>
<reference evidence="6 7" key="1">
    <citation type="submission" date="2016-03" db="EMBL/GenBank/DDBJ databases">
        <title>Complete genome sequence of Shewanella psychrophila WP2, a deep sea bacterium isolated from west Pacific sediment.</title>
        <authorList>
            <person name="Xu G."/>
            <person name="Jian H."/>
        </authorList>
    </citation>
    <scope>NUCLEOTIDE SEQUENCE [LARGE SCALE GENOMIC DNA]</scope>
    <source>
        <strain evidence="6 7">WP2</strain>
    </source>
</reference>
<dbReference type="CDD" id="cd06171">
    <property type="entry name" value="Sigma70_r4"/>
    <property type="match status" value="1"/>
</dbReference>
<dbReference type="InterPro" id="IPR012845">
    <property type="entry name" value="RNA_pol_sigma_FliA_WhiG"/>
</dbReference>
<evidence type="ECO:0000256" key="3">
    <source>
        <dbReference type="ARBA" id="ARBA00023125"/>
    </source>
</evidence>
<dbReference type="Pfam" id="PF04545">
    <property type="entry name" value="Sigma70_r4"/>
    <property type="match status" value="1"/>
</dbReference>
<evidence type="ECO:0000313" key="6">
    <source>
        <dbReference type="EMBL" id="AQS35311.1"/>
    </source>
</evidence>
<keyword evidence="4" id="KW-0804">Transcription</keyword>
<feature type="domain" description="RNA polymerase sigma-70" evidence="5">
    <location>
        <begin position="205"/>
        <end position="231"/>
    </location>
</feature>
<keyword evidence="3" id="KW-0238">DNA-binding</keyword>
<dbReference type="RefSeq" id="WP_077750676.1">
    <property type="nucleotide sequence ID" value="NZ_CP014782.1"/>
</dbReference>
<dbReference type="Pfam" id="PF04542">
    <property type="entry name" value="Sigma70_r2"/>
    <property type="match status" value="1"/>
</dbReference>
<proteinExistence type="predicted"/>
<dbReference type="InterPro" id="IPR007630">
    <property type="entry name" value="RNA_pol_sigma70_r4"/>
</dbReference>
<dbReference type="Gene3D" id="1.20.140.160">
    <property type="match status" value="1"/>
</dbReference>
<dbReference type="InterPro" id="IPR013325">
    <property type="entry name" value="RNA_pol_sigma_r2"/>
</dbReference>
<dbReference type="NCBIfam" id="NF005413">
    <property type="entry name" value="PRK06986.1"/>
    <property type="match status" value="1"/>
</dbReference>
<dbReference type="SUPFAM" id="SSF88659">
    <property type="entry name" value="Sigma3 and sigma4 domains of RNA polymerase sigma factors"/>
    <property type="match status" value="2"/>
</dbReference>
<dbReference type="PANTHER" id="PTHR30385">
    <property type="entry name" value="SIGMA FACTOR F FLAGELLAR"/>
    <property type="match status" value="1"/>
</dbReference>
<dbReference type="EMBL" id="CP014782">
    <property type="protein sequence ID" value="AQS35311.1"/>
    <property type="molecule type" value="Genomic_DNA"/>
</dbReference>
<evidence type="ECO:0000259" key="5">
    <source>
        <dbReference type="PROSITE" id="PS00716"/>
    </source>
</evidence>
<dbReference type="GO" id="GO:0006352">
    <property type="term" value="P:DNA-templated transcription initiation"/>
    <property type="evidence" value="ECO:0007669"/>
    <property type="project" value="InterPro"/>
</dbReference>
<protein>
    <submittedName>
        <fullName evidence="6">RNA polymerase, sigma 28 subunit, SigD/FliA/WhiG</fullName>
    </submittedName>
</protein>
<dbReference type="InterPro" id="IPR014284">
    <property type="entry name" value="RNA_pol_sigma-70_dom"/>
</dbReference>
<keyword evidence="7" id="KW-1185">Reference proteome</keyword>
<gene>
    <name evidence="6" type="ORF">Sps_00090</name>
</gene>
<dbReference type="STRING" id="225848.Sps_00090"/>
<dbReference type="InterPro" id="IPR007624">
    <property type="entry name" value="RNA_pol_sigma70_r3"/>
</dbReference>
<dbReference type="NCBIfam" id="TIGR02479">
    <property type="entry name" value="FliA_WhiG"/>
    <property type="match status" value="1"/>
</dbReference>
<dbReference type="Pfam" id="PF04539">
    <property type="entry name" value="Sigma70_r3"/>
    <property type="match status" value="1"/>
</dbReference>
<dbReference type="Gene3D" id="1.10.1740.10">
    <property type="match status" value="1"/>
</dbReference>
<evidence type="ECO:0000256" key="2">
    <source>
        <dbReference type="ARBA" id="ARBA00023082"/>
    </source>
</evidence>
<dbReference type="AlphaFoldDB" id="A0A1S6HIG2"/>
<dbReference type="PROSITE" id="PS00716">
    <property type="entry name" value="SIGMA70_2"/>
    <property type="match status" value="1"/>
</dbReference>
<evidence type="ECO:0000256" key="1">
    <source>
        <dbReference type="ARBA" id="ARBA00023015"/>
    </source>
</evidence>
<sequence>MNSAQLAYQETSEEKTVNRLSESQVMKQYLPLVKRSVSQLRSHCGAVLAVEDMEQIGMMALLESSRRYPGEFDNGFLSFAGQRIRGAILDELRRQDWRPRPVRQQAHELNDAVRKLTRMLGRDPTDIEVSDSMGISRDQYRERLYASQSESMKSLDDMLSAGSHFADKANVIEQFSSKQTLKKAISKLSKREQVILSLYYQHELNLKEIAGTLGLTETRICQLHKQAVKHLKEIYQLWER</sequence>
<keyword evidence="2" id="KW-0731">Sigma factor</keyword>
<evidence type="ECO:0000313" key="7">
    <source>
        <dbReference type="Proteomes" id="UP000189545"/>
    </source>
</evidence>
<dbReference type="InterPro" id="IPR013324">
    <property type="entry name" value="RNA_pol_sigma_r3/r4-like"/>
</dbReference>
<dbReference type="PRINTS" id="PR00046">
    <property type="entry name" value="SIGMA70FCT"/>
</dbReference>
<dbReference type="PANTHER" id="PTHR30385:SF7">
    <property type="entry name" value="RNA POLYMERASE SIGMA FACTOR FLIA"/>
    <property type="match status" value="1"/>
</dbReference>
<dbReference type="KEGG" id="spsw:Sps_00090"/>
<dbReference type="GO" id="GO:0003899">
    <property type="term" value="F:DNA-directed RNA polymerase activity"/>
    <property type="evidence" value="ECO:0007669"/>
    <property type="project" value="InterPro"/>
</dbReference>
<dbReference type="InterPro" id="IPR007627">
    <property type="entry name" value="RNA_pol_sigma70_r2"/>
</dbReference>
<dbReference type="Proteomes" id="UP000189545">
    <property type="component" value="Chromosome"/>
</dbReference>
<evidence type="ECO:0000256" key="4">
    <source>
        <dbReference type="ARBA" id="ARBA00023163"/>
    </source>
</evidence>
<name>A0A1S6HIG2_9GAMM</name>
<accession>A0A1S6HIG2</accession>
<dbReference type="OrthoDB" id="9799825at2"/>
<dbReference type="NCBIfam" id="TIGR02937">
    <property type="entry name" value="sigma70-ECF"/>
    <property type="match status" value="1"/>
</dbReference>
<organism evidence="6 7">
    <name type="scientific">Shewanella psychrophila</name>
    <dbReference type="NCBI Taxonomy" id="225848"/>
    <lineage>
        <taxon>Bacteria</taxon>
        <taxon>Pseudomonadati</taxon>
        <taxon>Pseudomonadota</taxon>
        <taxon>Gammaproteobacteria</taxon>
        <taxon>Alteromonadales</taxon>
        <taxon>Shewanellaceae</taxon>
        <taxon>Shewanella</taxon>
    </lineage>
</organism>
<keyword evidence="1" id="KW-0805">Transcription regulation</keyword>
<dbReference type="GO" id="GO:0003677">
    <property type="term" value="F:DNA binding"/>
    <property type="evidence" value="ECO:0007669"/>
    <property type="project" value="UniProtKB-KW"/>
</dbReference>
<dbReference type="InterPro" id="IPR000943">
    <property type="entry name" value="RNA_pol_sigma70"/>
</dbReference>